<gene>
    <name evidence="1" type="ORF">L6164_002200</name>
</gene>
<name>A0ACB9PY03_BAUVA</name>
<comment type="caution">
    <text evidence="1">The sequence shown here is derived from an EMBL/GenBank/DDBJ whole genome shotgun (WGS) entry which is preliminary data.</text>
</comment>
<evidence type="ECO:0000313" key="1">
    <source>
        <dbReference type="EMBL" id="KAI4353235.1"/>
    </source>
</evidence>
<keyword evidence="2" id="KW-1185">Reference proteome</keyword>
<sequence>MKEEDKLNEAIGLLVIQDDTLKRKSTYYKSVDRPAVPVGPTFQAQQLPEWRPRNHRINEDGELKWLGTKVWPLPDEDLEINATDIGKGRDERCLCENGGSAECARMQISVGPTFQAQRLSEWRPRNHRNHDDVEELKWLGTKVWALPDEDPEVNAEDSGKGRNERCMGENVGSAECP</sequence>
<dbReference type="EMBL" id="CM039427">
    <property type="protein sequence ID" value="KAI4353235.1"/>
    <property type="molecule type" value="Genomic_DNA"/>
</dbReference>
<evidence type="ECO:0000313" key="2">
    <source>
        <dbReference type="Proteomes" id="UP000828941"/>
    </source>
</evidence>
<accession>A0ACB9PY03</accession>
<reference evidence="1 2" key="1">
    <citation type="journal article" date="2022" name="DNA Res.">
        <title>Chromosomal-level genome assembly of the orchid tree Bauhinia variegata (Leguminosae; Cercidoideae) supports the allotetraploid origin hypothesis of Bauhinia.</title>
        <authorList>
            <person name="Zhong Y."/>
            <person name="Chen Y."/>
            <person name="Zheng D."/>
            <person name="Pang J."/>
            <person name="Liu Y."/>
            <person name="Luo S."/>
            <person name="Meng S."/>
            <person name="Qian L."/>
            <person name="Wei D."/>
            <person name="Dai S."/>
            <person name="Zhou R."/>
        </authorList>
    </citation>
    <scope>NUCLEOTIDE SEQUENCE [LARGE SCALE GENOMIC DNA]</scope>
    <source>
        <strain evidence="1">BV-YZ2020</strain>
    </source>
</reference>
<dbReference type="Proteomes" id="UP000828941">
    <property type="component" value="Chromosome 2"/>
</dbReference>
<protein>
    <submittedName>
        <fullName evidence="1">Uncharacterized protein</fullName>
    </submittedName>
</protein>
<organism evidence="1 2">
    <name type="scientific">Bauhinia variegata</name>
    <name type="common">Purple orchid tree</name>
    <name type="synonym">Phanera variegata</name>
    <dbReference type="NCBI Taxonomy" id="167791"/>
    <lineage>
        <taxon>Eukaryota</taxon>
        <taxon>Viridiplantae</taxon>
        <taxon>Streptophyta</taxon>
        <taxon>Embryophyta</taxon>
        <taxon>Tracheophyta</taxon>
        <taxon>Spermatophyta</taxon>
        <taxon>Magnoliopsida</taxon>
        <taxon>eudicotyledons</taxon>
        <taxon>Gunneridae</taxon>
        <taxon>Pentapetalae</taxon>
        <taxon>rosids</taxon>
        <taxon>fabids</taxon>
        <taxon>Fabales</taxon>
        <taxon>Fabaceae</taxon>
        <taxon>Cercidoideae</taxon>
        <taxon>Cercideae</taxon>
        <taxon>Bauhiniinae</taxon>
        <taxon>Bauhinia</taxon>
    </lineage>
</organism>
<proteinExistence type="predicted"/>